<organism evidence="2 3">
    <name type="scientific">Roseivivax jejudonensis</name>
    <dbReference type="NCBI Taxonomy" id="1529041"/>
    <lineage>
        <taxon>Bacteria</taxon>
        <taxon>Pseudomonadati</taxon>
        <taxon>Pseudomonadota</taxon>
        <taxon>Alphaproteobacteria</taxon>
        <taxon>Rhodobacterales</taxon>
        <taxon>Roseobacteraceae</taxon>
        <taxon>Roseivivax</taxon>
    </lineage>
</organism>
<evidence type="ECO:0000313" key="3">
    <source>
        <dbReference type="Proteomes" id="UP000193570"/>
    </source>
</evidence>
<evidence type="ECO:0000313" key="2">
    <source>
        <dbReference type="EMBL" id="SLN31791.1"/>
    </source>
</evidence>
<dbReference type="CDD" id="cd18773">
    <property type="entry name" value="PDC1_HK_sensor"/>
    <property type="match status" value="1"/>
</dbReference>
<dbReference type="RefSeq" id="WP_085791172.1">
    <property type="nucleotide sequence ID" value="NZ_FWFK01000002.1"/>
</dbReference>
<evidence type="ECO:0000256" key="1">
    <source>
        <dbReference type="SAM" id="SignalP"/>
    </source>
</evidence>
<dbReference type="EMBL" id="FWFK01000002">
    <property type="protein sequence ID" value="SLN31791.1"/>
    <property type="molecule type" value="Genomic_DNA"/>
</dbReference>
<evidence type="ECO:0008006" key="4">
    <source>
        <dbReference type="Google" id="ProtNLM"/>
    </source>
</evidence>
<protein>
    <recommendedName>
        <fullName evidence="4">DUF2059 domain-containing protein</fullName>
    </recommendedName>
</protein>
<name>A0A1X6YV41_9RHOB</name>
<dbReference type="OrthoDB" id="195732at2"/>
<proteinExistence type="predicted"/>
<dbReference type="AlphaFoldDB" id="A0A1X6YV41"/>
<keyword evidence="3" id="KW-1185">Reference proteome</keyword>
<dbReference type="Gene3D" id="3.30.450.20">
    <property type="entry name" value="PAS domain"/>
    <property type="match status" value="1"/>
</dbReference>
<keyword evidence="1" id="KW-0732">Signal</keyword>
<sequence length="189" mass="20178">MLFTSLRLGAAMLCLAGPLHAAEGTLAMTDYVRDLVHDWMAEPEILSAIAYSNARHADLTEEEIIALDARWRGEIGAADAPTIAAVADHEASQRLRDAIAQSQGRVTEIIVMDRRGLNAAISGITSDFWQGDEAKFLETYAAGAGAVHTSEVEFDESTQTYQLQISMPLTAATGALLGAVTVGLNIDAF</sequence>
<feature type="signal peptide" evidence="1">
    <location>
        <begin position="1"/>
        <end position="21"/>
    </location>
</feature>
<gene>
    <name evidence="2" type="ORF">ROJ8625_01450</name>
</gene>
<reference evidence="2 3" key="1">
    <citation type="submission" date="2017-03" db="EMBL/GenBank/DDBJ databases">
        <authorList>
            <person name="Afonso C.L."/>
            <person name="Miller P.J."/>
            <person name="Scott M.A."/>
            <person name="Spackman E."/>
            <person name="Goraichik I."/>
            <person name="Dimitrov K.M."/>
            <person name="Suarez D.L."/>
            <person name="Swayne D.E."/>
        </authorList>
    </citation>
    <scope>NUCLEOTIDE SEQUENCE [LARGE SCALE GENOMIC DNA]</scope>
    <source>
        <strain evidence="2 3">CECT 8625</strain>
    </source>
</reference>
<accession>A0A1X6YV41</accession>
<dbReference type="Proteomes" id="UP000193570">
    <property type="component" value="Unassembled WGS sequence"/>
</dbReference>
<feature type="chain" id="PRO_5010886756" description="DUF2059 domain-containing protein" evidence="1">
    <location>
        <begin position="22"/>
        <end position="189"/>
    </location>
</feature>